<evidence type="ECO:0000313" key="3">
    <source>
        <dbReference type="Proteomes" id="UP001172681"/>
    </source>
</evidence>
<feature type="compositionally biased region" description="Polar residues" evidence="1">
    <location>
        <begin position="164"/>
        <end position="179"/>
    </location>
</feature>
<evidence type="ECO:0000256" key="1">
    <source>
        <dbReference type="SAM" id="MobiDB-lite"/>
    </source>
</evidence>
<gene>
    <name evidence="2" type="ORF">H2204_010658</name>
</gene>
<feature type="region of interest" description="Disordered" evidence="1">
    <location>
        <begin position="1"/>
        <end position="24"/>
    </location>
</feature>
<evidence type="ECO:0000313" key="2">
    <source>
        <dbReference type="EMBL" id="KAJ9624756.1"/>
    </source>
</evidence>
<organism evidence="2 3">
    <name type="scientific">Knufia peltigerae</name>
    <dbReference type="NCBI Taxonomy" id="1002370"/>
    <lineage>
        <taxon>Eukaryota</taxon>
        <taxon>Fungi</taxon>
        <taxon>Dikarya</taxon>
        <taxon>Ascomycota</taxon>
        <taxon>Pezizomycotina</taxon>
        <taxon>Eurotiomycetes</taxon>
        <taxon>Chaetothyriomycetidae</taxon>
        <taxon>Chaetothyriales</taxon>
        <taxon>Trichomeriaceae</taxon>
        <taxon>Knufia</taxon>
    </lineage>
</organism>
<comment type="caution">
    <text evidence="2">The sequence shown here is derived from an EMBL/GenBank/DDBJ whole genome shotgun (WGS) entry which is preliminary data.</text>
</comment>
<keyword evidence="3" id="KW-1185">Reference proteome</keyword>
<feature type="region of interest" description="Disordered" evidence="1">
    <location>
        <begin position="102"/>
        <end position="127"/>
    </location>
</feature>
<dbReference type="AlphaFoldDB" id="A0AA38XVS7"/>
<dbReference type="EMBL" id="JAPDRN010000091">
    <property type="protein sequence ID" value="KAJ9624756.1"/>
    <property type="molecule type" value="Genomic_DNA"/>
</dbReference>
<feature type="region of interest" description="Disordered" evidence="1">
    <location>
        <begin position="64"/>
        <end position="83"/>
    </location>
</feature>
<proteinExistence type="predicted"/>
<feature type="region of interest" description="Disordered" evidence="1">
    <location>
        <begin position="160"/>
        <end position="179"/>
    </location>
</feature>
<reference evidence="2" key="1">
    <citation type="submission" date="2022-10" db="EMBL/GenBank/DDBJ databases">
        <title>Culturing micro-colonial fungi from biological soil crusts in the Mojave desert and describing Neophaeococcomyces mojavensis, and introducing the new genera and species Taxawa tesnikishii.</title>
        <authorList>
            <person name="Kurbessoian T."/>
            <person name="Stajich J.E."/>
        </authorList>
    </citation>
    <scope>NUCLEOTIDE SEQUENCE</scope>
    <source>
        <strain evidence="2">TK_35</strain>
    </source>
</reference>
<accession>A0AA38XVS7</accession>
<dbReference type="Proteomes" id="UP001172681">
    <property type="component" value="Unassembled WGS sequence"/>
</dbReference>
<name>A0AA38XVS7_9EURO</name>
<sequence>MESSWSSLWGRESTSRSHTHLNQDSESYGCIPFTTFLPSHHTISQPAKRRFPIDGADKLLARSTTLPDSSQSSQGRKRSSFSIPPRALLRRVLSRAMTTNTSISGVSADDDHLPVTEPPDLPRIRSTHHPSIEGVLRGHVTDVGEPSTFTRTLSALNRRHNGHVSGTASPNTTRSSETQATTYSSMFHPTGSTYYDVPNPNPLLVPPPSAHSGLPSISASDASLIRQGLIAGNRVRLPNISALTVDTYTFMVQSNDPKYRAIAYVVFDLSTREQNSLHRNSDVNPYVPEPPYNMIDAYSGFLHELSIETTVSGPGVQVSQIGLSSLAYLNNDDRWVFVVSLGIKDTSLASRLSTSLRHRQSNAQMSSAMAMVDHFLDVLKTDKDEESVVLSAVIRYRHGFLPPDTKLVSHAMVTIDPAAGIDAYNVIVRDHYAEVAPAILSVLLPGVDDVALATVGPPSHSQYAKTLPMDGLRLLQDFDGLFGVGGVGALALDFSTMEGYYLDAARDEVAGLARPSLVRRLVKKLSNN</sequence>
<protein>
    <submittedName>
        <fullName evidence="2">Uncharacterized protein</fullName>
    </submittedName>
</protein>